<protein>
    <recommendedName>
        <fullName evidence="1">HTH arsR-type domain-containing protein</fullName>
    </recommendedName>
</protein>
<proteinExistence type="predicted"/>
<dbReference type="PROSITE" id="PS50987">
    <property type="entry name" value="HTH_ARSR_2"/>
    <property type="match status" value="1"/>
</dbReference>
<name>A0A4E0QRI5_9EURY</name>
<organism evidence="2 3">
    <name type="scientific">Methanolobus halotolerans</name>
    <dbReference type="NCBI Taxonomy" id="2052935"/>
    <lineage>
        <taxon>Archaea</taxon>
        <taxon>Methanobacteriati</taxon>
        <taxon>Methanobacteriota</taxon>
        <taxon>Stenosarchaea group</taxon>
        <taxon>Methanomicrobia</taxon>
        <taxon>Methanosarcinales</taxon>
        <taxon>Methanosarcinaceae</taxon>
        <taxon>Methanolobus</taxon>
    </lineage>
</organism>
<dbReference type="InterPro" id="IPR036388">
    <property type="entry name" value="WH-like_DNA-bd_sf"/>
</dbReference>
<evidence type="ECO:0000313" key="2">
    <source>
        <dbReference type="EMBL" id="TGC09106.1"/>
    </source>
</evidence>
<dbReference type="AlphaFoldDB" id="A0A4E0QRI5"/>
<comment type="caution">
    <text evidence="2">The sequence shown here is derived from an EMBL/GenBank/DDBJ whole genome shotgun (WGS) entry which is preliminary data.</text>
</comment>
<reference evidence="2 3" key="1">
    <citation type="submission" date="2017-11" db="EMBL/GenBank/DDBJ databases">
        <title>Isolation and Characterization of Methanogenic Archaea from Saline Meromictic Lake at Siberia.</title>
        <authorList>
            <person name="Shen Y."/>
            <person name="Huang H.-H."/>
            <person name="Lai M.-C."/>
            <person name="Chen S.-C."/>
        </authorList>
    </citation>
    <scope>NUCLEOTIDE SEQUENCE [LARGE SCALE GENOMIC DNA]</scope>
    <source>
        <strain evidence="2 3">SY-01</strain>
    </source>
</reference>
<dbReference type="InterPro" id="IPR036390">
    <property type="entry name" value="WH_DNA-bd_sf"/>
</dbReference>
<feature type="domain" description="HTH arsR-type" evidence="1">
    <location>
        <begin position="1"/>
        <end position="50"/>
    </location>
</feature>
<keyword evidence="3" id="KW-1185">Reference proteome</keyword>
<accession>A0A4E0QRI5</accession>
<dbReference type="GO" id="GO:0003700">
    <property type="term" value="F:DNA-binding transcription factor activity"/>
    <property type="evidence" value="ECO:0007669"/>
    <property type="project" value="InterPro"/>
</dbReference>
<dbReference type="Proteomes" id="UP000297295">
    <property type="component" value="Unassembled WGS sequence"/>
</dbReference>
<evidence type="ECO:0000313" key="3">
    <source>
        <dbReference type="Proteomes" id="UP000297295"/>
    </source>
</evidence>
<dbReference type="SUPFAM" id="SSF46785">
    <property type="entry name" value="Winged helix' DNA-binding domain"/>
    <property type="match status" value="1"/>
</dbReference>
<dbReference type="Gene3D" id="1.10.10.10">
    <property type="entry name" value="Winged helix-like DNA-binding domain superfamily/Winged helix DNA-binding domain"/>
    <property type="match status" value="1"/>
</dbReference>
<dbReference type="InterPro" id="IPR001845">
    <property type="entry name" value="HTH_ArsR_DNA-bd_dom"/>
</dbReference>
<gene>
    <name evidence="2" type="ORF">CUN85_06955</name>
</gene>
<dbReference type="EMBL" id="PGGK01000006">
    <property type="protein sequence ID" value="TGC09106.1"/>
    <property type="molecule type" value="Genomic_DNA"/>
</dbReference>
<evidence type="ECO:0000259" key="1">
    <source>
        <dbReference type="PROSITE" id="PS50987"/>
    </source>
</evidence>
<sequence length="50" mass="6066">MVHVLKQKQNLVSHHLSIMKQNDVAESFKISRYTYYRLKPEIRPILNRKN</sequence>